<evidence type="ECO:0000256" key="1">
    <source>
        <dbReference type="ARBA" id="ARBA00023002"/>
    </source>
</evidence>
<dbReference type="EC" id="1.4.99.6" evidence="3"/>
<accession>A0A1R4EF41</accession>
<dbReference type="SUPFAM" id="SSF51905">
    <property type="entry name" value="FAD/NAD(P)-binding domain"/>
    <property type="match status" value="1"/>
</dbReference>
<dbReference type="PANTHER" id="PTHR13847">
    <property type="entry name" value="SARCOSINE DEHYDROGENASE-RELATED"/>
    <property type="match status" value="1"/>
</dbReference>
<dbReference type="Gene3D" id="3.30.9.10">
    <property type="entry name" value="D-Amino Acid Oxidase, subunit A, domain 2"/>
    <property type="match status" value="1"/>
</dbReference>
<dbReference type="OrthoDB" id="9805337at2"/>
<evidence type="ECO:0000313" key="4">
    <source>
        <dbReference type="Proteomes" id="UP000188169"/>
    </source>
</evidence>
<dbReference type="GO" id="GO:0005737">
    <property type="term" value="C:cytoplasm"/>
    <property type="evidence" value="ECO:0007669"/>
    <property type="project" value="TreeGrafter"/>
</dbReference>
<dbReference type="SUPFAM" id="SSF54373">
    <property type="entry name" value="FAD-linked reductases, C-terminal domain"/>
    <property type="match status" value="1"/>
</dbReference>
<dbReference type="Gene3D" id="3.50.50.60">
    <property type="entry name" value="FAD/NAD(P)-binding domain"/>
    <property type="match status" value="1"/>
</dbReference>
<reference evidence="4" key="1">
    <citation type="submission" date="2017-02" db="EMBL/GenBank/DDBJ databases">
        <authorList>
            <person name="Mornico D."/>
        </authorList>
    </citation>
    <scope>NUCLEOTIDE SEQUENCE [LARGE SCALE GENOMIC DNA]</scope>
</reference>
<gene>
    <name evidence="3" type="primary">dadA_2</name>
    <name evidence="3" type="ORF">A1019T_01051</name>
</gene>
<dbReference type="RefSeq" id="WP_077448485.1">
    <property type="nucleotide sequence ID" value="NZ_FUGD01000071.1"/>
</dbReference>
<organism evidence="3 4">
    <name type="scientific">Psychrobacter pasteurii</name>
    <dbReference type="NCBI Taxonomy" id="1945520"/>
    <lineage>
        <taxon>Bacteria</taxon>
        <taxon>Pseudomonadati</taxon>
        <taxon>Pseudomonadota</taxon>
        <taxon>Gammaproteobacteria</taxon>
        <taxon>Moraxellales</taxon>
        <taxon>Moraxellaceae</taxon>
        <taxon>Psychrobacter</taxon>
    </lineage>
</organism>
<protein>
    <submittedName>
        <fullName evidence="3">D-amino acid dehydrogenase small subunit</fullName>
        <ecNumber evidence="3">1.4.99.6</ecNumber>
    </submittedName>
</protein>
<evidence type="ECO:0000259" key="2">
    <source>
        <dbReference type="Pfam" id="PF01266"/>
    </source>
</evidence>
<proteinExistence type="predicted"/>
<dbReference type="InterPro" id="IPR006076">
    <property type="entry name" value="FAD-dep_OxRdtase"/>
</dbReference>
<keyword evidence="1 3" id="KW-0560">Oxidoreductase</keyword>
<dbReference type="Pfam" id="PF01266">
    <property type="entry name" value="DAO"/>
    <property type="match status" value="1"/>
</dbReference>
<dbReference type="EMBL" id="FUGD01000071">
    <property type="protein sequence ID" value="SJM37080.1"/>
    <property type="molecule type" value="Genomic_DNA"/>
</dbReference>
<name>A0A1R4EF41_9GAMM</name>
<dbReference type="AlphaFoldDB" id="A0A1R4EF41"/>
<dbReference type="InterPro" id="IPR036188">
    <property type="entry name" value="FAD/NAD-bd_sf"/>
</dbReference>
<feature type="domain" description="FAD dependent oxidoreductase" evidence="2">
    <location>
        <begin position="4"/>
        <end position="400"/>
    </location>
</feature>
<dbReference type="PANTHER" id="PTHR13847:SF289">
    <property type="entry name" value="GLYCINE OXIDASE"/>
    <property type="match status" value="1"/>
</dbReference>
<dbReference type="GO" id="GO:0016491">
    <property type="term" value="F:oxidoreductase activity"/>
    <property type="evidence" value="ECO:0007669"/>
    <property type="project" value="UniProtKB-KW"/>
</dbReference>
<evidence type="ECO:0000313" key="3">
    <source>
        <dbReference type="EMBL" id="SJM37080.1"/>
    </source>
</evidence>
<keyword evidence="4" id="KW-1185">Reference proteome</keyword>
<dbReference type="Proteomes" id="UP000188169">
    <property type="component" value="Unassembled WGS sequence"/>
</dbReference>
<sequence length="421" mass="47481">MQYDVIVIGSGMVGTSIAWHLQKNNSKVLVIDKKAPGEETSYGNAGLIQREAVYPKAFPREMGEIFRVLPNTSTDIRYRWSALFNYQSALYQYWTNSTPKKLTKIEDEWATLIEHCTSEHDVMIQASGADELVRKGGWFEIYRTQKKYDEAIKLAERAATKGVEYKLLTPEELKEFEPNVNFDEFIGGIHWQNSWQVKNPSRLVKTYAKSFEAMQGEIKQATVKNIEQMEDKSWQVTAESAEGEVATYNSTHVVIAAGPWSTQLTGPLGYNFPLFPMRGYHQHFKVSEGNRIGHSLFDAEKGYLMGPMEQGIRITTGAEMTTLNAPKNFGQLEAVLKIAKNVLPLEEAVESEAWCGSRPCMADMKPVIGPAPRHEKLWFAFGHAHQGFTLGPATGRLVEEMINDKPLYIDATPFSAERFGH</sequence>
<dbReference type="STRING" id="1945520.A1019T_01051"/>